<comment type="caution">
    <text evidence="2">The sequence shown here is derived from an EMBL/GenBank/DDBJ whole genome shotgun (WGS) entry which is preliminary data.</text>
</comment>
<dbReference type="InterPro" id="IPR013103">
    <property type="entry name" value="RVT_2"/>
</dbReference>
<evidence type="ECO:0000313" key="2">
    <source>
        <dbReference type="EMBL" id="PNY04605.1"/>
    </source>
</evidence>
<reference evidence="2 3" key="2">
    <citation type="journal article" date="2017" name="Front. Plant Sci.">
        <title>Gene Classification and Mining of Molecular Markers Useful in Red Clover (Trifolium pratense) Breeding.</title>
        <authorList>
            <person name="Istvanek J."/>
            <person name="Dluhosova J."/>
            <person name="Dluhos P."/>
            <person name="Patkova L."/>
            <person name="Nedelnik J."/>
            <person name="Repkova J."/>
        </authorList>
    </citation>
    <scope>NUCLEOTIDE SEQUENCE [LARGE SCALE GENOMIC DNA]</scope>
    <source>
        <strain evidence="3">cv. Tatra</strain>
        <tissue evidence="2">Young leaves</tissue>
    </source>
</reference>
<dbReference type="STRING" id="57577.A0A2K3NNJ7"/>
<name>A0A2K3NNJ7_TRIPR</name>
<dbReference type="EMBL" id="ASHM01000391">
    <property type="protein sequence ID" value="PNY04605.1"/>
    <property type="molecule type" value="Genomic_DNA"/>
</dbReference>
<dbReference type="AlphaFoldDB" id="A0A2K3NNJ7"/>
<gene>
    <name evidence="2" type="ORF">L195_g001030</name>
</gene>
<dbReference type="Proteomes" id="UP000236291">
    <property type="component" value="Unassembled WGS sequence"/>
</dbReference>
<dbReference type="Pfam" id="PF07727">
    <property type="entry name" value="RVT_2"/>
    <property type="match status" value="1"/>
</dbReference>
<proteinExistence type="predicted"/>
<feature type="domain" description="Reverse transcriptase Ty1/copia-type" evidence="1">
    <location>
        <begin position="183"/>
        <end position="221"/>
    </location>
</feature>
<sequence length="266" mass="29892">MGATLQEDEVKALKDIGKTLGKKDWDFSVDPCSGGNNWISKSEENAVTCNCSYQNNTLCHVSNSNIPEQSHIPVIRNSNSNDEVETELRRSKRVRVAKDYGPDYAAYTIDEDPTNLQEALSSMDADLWQEAINDEMDSLESNKTWHLVDLPPGCKPISCKWILKKKLKPDGTVDKYKAHLVAKVHQMDVKTAFLNSDLEEEIYMEQPEGFVVYGQETKVYDMLIFGSNLSAVNAVKSLLCNNFDMKDLGEASVILGIKITRSEKYP</sequence>
<accession>A0A2K3NNJ7</accession>
<protein>
    <submittedName>
        <fullName evidence="2">Putative retrotransposon Ty1-copia subclass protein</fullName>
    </submittedName>
</protein>
<evidence type="ECO:0000313" key="3">
    <source>
        <dbReference type="Proteomes" id="UP000236291"/>
    </source>
</evidence>
<reference evidence="2 3" key="1">
    <citation type="journal article" date="2014" name="Am. J. Bot.">
        <title>Genome assembly and annotation for red clover (Trifolium pratense; Fabaceae).</title>
        <authorList>
            <person name="Istvanek J."/>
            <person name="Jaros M."/>
            <person name="Krenek A."/>
            <person name="Repkova J."/>
        </authorList>
    </citation>
    <scope>NUCLEOTIDE SEQUENCE [LARGE SCALE GENOMIC DNA]</scope>
    <source>
        <strain evidence="3">cv. Tatra</strain>
        <tissue evidence="2">Young leaves</tissue>
    </source>
</reference>
<organism evidence="2 3">
    <name type="scientific">Trifolium pratense</name>
    <name type="common">Red clover</name>
    <dbReference type="NCBI Taxonomy" id="57577"/>
    <lineage>
        <taxon>Eukaryota</taxon>
        <taxon>Viridiplantae</taxon>
        <taxon>Streptophyta</taxon>
        <taxon>Embryophyta</taxon>
        <taxon>Tracheophyta</taxon>
        <taxon>Spermatophyta</taxon>
        <taxon>Magnoliopsida</taxon>
        <taxon>eudicotyledons</taxon>
        <taxon>Gunneridae</taxon>
        <taxon>Pentapetalae</taxon>
        <taxon>rosids</taxon>
        <taxon>fabids</taxon>
        <taxon>Fabales</taxon>
        <taxon>Fabaceae</taxon>
        <taxon>Papilionoideae</taxon>
        <taxon>50 kb inversion clade</taxon>
        <taxon>NPAAA clade</taxon>
        <taxon>Hologalegina</taxon>
        <taxon>IRL clade</taxon>
        <taxon>Trifolieae</taxon>
        <taxon>Trifolium</taxon>
    </lineage>
</organism>
<evidence type="ECO:0000259" key="1">
    <source>
        <dbReference type="Pfam" id="PF07727"/>
    </source>
</evidence>